<evidence type="ECO:0000256" key="7">
    <source>
        <dbReference type="PROSITE-ProRule" id="PRU00169"/>
    </source>
</evidence>
<dbReference type="GO" id="GO:0000976">
    <property type="term" value="F:transcription cis-regulatory region binding"/>
    <property type="evidence" value="ECO:0007669"/>
    <property type="project" value="TreeGrafter"/>
</dbReference>
<evidence type="ECO:0000259" key="9">
    <source>
        <dbReference type="PROSITE" id="PS50110"/>
    </source>
</evidence>
<feature type="DNA-binding region" description="OmpR/PhoB-type" evidence="8">
    <location>
        <begin position="134"/>
        <end position="230"/>
    </location>
</feature>
<keyword evidence="2 7" id="KW-0597">Phosphoprotein</keyword>
<evidence type="ECO:0000256" key="6">
    <source>
        <dbReference type="ARBA" id="ARBA00023163"/>
    </source>
</evidence>
<evidence type="ECO:0000256" key="1">
    <source>
        <dbReference type="ARBA" id="ARBA00004496"/>
    </source>
</evidence>
<evidence type="ECO:0000256" key="3">
    <source>
        <dbReference type="ARBA" id="ARBA00023012"/>
    </source>
</evidence>
<feature type="domain" description="OmpR/PhoB-type" evidence="10">
    <location>
        <begin position="134"/>
        <end position="230"/>
    </location>
</feature>
<organism evidence="11 12">
    <name type="scientific">Brevibacillus nitrificans</name>
    <dbReference type="NCBI Taxonomy" id="651560"/>
    <lineage>
        <taxon>Bacteria</taxon>
        <taxon>Bacillati</taxon>
        <taxon>Bacillota</taxon>
        <taxon>Bacilli</taxon>
        <taxon>Bacillales</taxon>
        <taxon>Paenibacillaceae</taxon>
        <taxon>Brevibacillus</taxon>
    </lineage>
</organism>
<dbReference type="AlphaFoldDB" id="A0A3M8DKJ1"/>
<evidence type="ECO:0000313" key="11">
    <source>
        <dbReference type="EMBL" id="RNB88566.1"/>
    </source>
</evidence>
<name>A0A3M8DKJ1_9BACL</name>
<keyword evidence="12" id="KW-1185">Reference proteome</keyword>
<dbReference type="PANTHER" id="PTHR48111">
    <property type="entry name" value="REGULATOR OF RPOS"/>
    <property type="match status" value="1"/>
</dbReference>
<dbReference type="PROSITE" id="PS51755">
    <property type="entry name" value="OMPR_PHOB"/>
    <property type="match status" value="1"/>
</dbReference>
<dbReference type="Proteomes" id="UP000269573">
    <property type="component" value="Unassembled WGS sequence"/>
</dbReference>
<dbReference type="SMART" id="SM00862">
    <property type="entry name" value="Trans_reg_C"/>
    <property type="match status" value="1"/>
</dbReference>
<evidence type="ECO:0000256" key="4">
    <source>
        <dbReference type="ARBA" id="ARBA00023015"/>
    </source>
</evidence>
<dbReference type="PANTHER" id="PTHR48111:SF40">
    <property type="entry name" value="PHOSPHATE REGULON TRANSCRIPTIONAL REGULATORY PROTEIN PHOB"/>
    <property type="match status" value="1"/>
</dbReference>
<dbReference type="SMART" id="SM00448">
    <property type="entry name" value="REC"/>
    <property type="match status" value="1"/>
</dbReference>
<dbReference type="InterPro" id="IPR001789">
    <property type="entry name" value="Sig_transdc_resp-reg_receiver"/>
</dbReference>
<dbReference type="PROSITE" id="PS50110">
    <property type="entry name" value="RESPONSE_REGULATORY"/>
    <property type="match status" value="1"/>
</dbReference>
<dbReference type="InterPro" id="IPR036388">
    <property type="entry name" value="WH-like_DNA-bd_sf"/>
</dbReference>
<dbReference type="Gene3D" id="6.10.250.690">
    <property type="match status" value="1"/>
</dbReference>
<proteinExistence type="predicted"/>
<evidence type="ECO:0000256" key="2">
    <source>
        <dbReference type="ARBA" id="ARBA00022553"/>
    </source>
</evidence>
<keyword evidence="4" id="KW-0805">Transcription regulation</keyword>
<keyword evidence="6" id="KW-0804">Transcription</keyword>
<dbReference type="InterPro" id="IPR039420">
    <property type="entry name" value="WalR-like"/>
</dbReference>
<dbReference type="GO" id="GO:0000156">
    <property type="term" value="F:phosphorelay response regulator activity"/>
    <property type="evidence" value="ECO:0007669"/>
    <property type="project" value="TreeGrafter"/>
</dbReference>
<evidence type="ECO:0000259" key="10">
    <source>
        <dbReference type="PROSITE" id="PS51755"/>
    </source>
</evidence>
<gene>
    <name evidence="11" type="ORF">EDM59_05460</name>
</gene>
<protein>
    <submittedName>
        <fullName evidence="11">DNA-binding response regulator</fullName>
    </submittedName>
</protein>
<feature type="domain" description="Response regulatory" evidence="9">
    <location>
        <begin position="11"/>
        <end position="124"/>
    </location>
</feature>
<evidence type="ECO:0000313" key="12">
    <source>
        <dbReference type="Proteomes" id="UP000269573"/>
    </source>
</evidence>
<evidence type="ECO:0000256" key="8">
    <source>
        <dbReference type="PROSITE-ProRule" id="PRU01091"/>
    </source>
</evidence>
<comment type="caution">
    <text evidence="11">The sequence shown here is derived from an EMBL/GenBank/DDBJ whole genome shotgun (WGS) entry which is preliminary data.</text>
</comment>
<dbReference type="FunFam" id="1.10.10.10:FF:000018">
    <property type="entry name" value="DNA-binding response regulator ResD"/>
    <property type="match status" value="1"/>
</dbReference>
<dbReference type="CDD" id="cd00383">
    <property type="entry name" value="trans_reg_C"/>
    <property type="match status" value="1"/>
</dbReference>
<dbReference type="GO" id="GO:0005829">
    <property type="term" value="C:cytosol"/>
    <property type="evidence" value="ECO:0007669"/>
    <property type="project" value="TreeGrafter"/>
</dbReference>
<feature type="modified residue" description="4-aspartylphosphate" evidence="7">
    <location>
        <position position="60"/>
    </location>
</feature>
<dbReference type="SUPFAM" id="SSF46894">
    <property type="entry name" value="C-terminal effector domain of the bipartite response regulators"/>
    <property type="match status" value="1"/>
</dbReference>
<evidence type="ECO:0000256" key="5">
    <source>
        <dbReference type="ARBA" id="ARBA00023125"/>
    </source>
</evidence>
<reference evidence="11 12" key="1">
    <citation type="submission" date="2018-10" db="EMBL/GenBank/DDBJ databases">
        <title>Phylogenomics of Brevibacillus.</title>
        <authorList>
            <person name="Dunlap C."/>
        </authorList>
    </citation>
    <scope>NUCLEOTIDE SEQUENCE [LARGE SCALE GENOMIC DNA]</scope>
    <source>
        <strain evidence="11 12">JCM 15774</strain>
    </source>
</reference>
<dbReference type="GO" id="GO:0006355">
    <property type="term" value="P:regulation of DNA-templated transcription"/>
    <property type="evidence" value="ECO:0007669"/>
    <property type="project" value="InterPro"/>
</dbReference>
<dbReference type="InterPro" id="IPR001867">
    <property type="entry name" value="OmpR/PhoB-type_DNA-bd"/>
</dbReference>
<dbReference type="EMBL" id="RHHU01000003">
    <property type="protein sequence ID" value="RNB88566.1"/>
    <property type="molecule type" value="Genomic_DNA"/>
</dbReference>
<dbReference type="InterPro" id="IPR016032">
    <property type="entry name" value="Sig_transdc_resp-reg_C-effctor"/>
</dbReference>
<keyword evidence="3" id="KW-0902">Two-component regulatory system</keyword>
<dbReference type="InterPro" id="IPR011006">
    <property type="entry name" value="CheY-like_superfamily"/>
</dbReference>
<dbReference type="Pfam" id="PF00072">
    <property type="entry name" value="Response_reg"/>
    <property type="match status" value="1"/>
</dbReference>
<dbReference type="Pfam" id="PF00486">
    <property type="entry name" value="Trans_reg_C"/>
    <property type="match status" value="1"/>
</dbReference>
<dbReference type="Gene3D" id="3.40.50.2300">
    <property type="match status" value="1"/>
</dbReference>
<accession>A0A3M8DKJ1</accession>
<comment type="subcellular location">
    <subcellularLocation>
        <location evidence="1">Cytoplasm</location>
    </subcellularLocation>
</comment>
<dbReference type="GO" id="GO:0032993">
    <property type="term" value="C:protein-DNA complex"/>
    <property type="evidence" value="ECO:0007669"/>
    <property type="project" value="TreeGrafter"/>
</dbReference>
<keyword evidence="5 8" id="KW-0238">DNA-binding</keyword>
<dbReference type="SUPFAM" id="SSF52172">
    <property type="entry name" value="CheY-like"/>
    <property type="match status" value="1"/>
</dbReference>
<sequence>MTGGSRMNGPTILIASEDQNVVQLLTEALLKEGIQATNFKSEEEIVKKVMDPGISLLLLDMVIPDGNGLEVCKKIRPNVSIPILLLSARNRELDRIIGLEVGADDYILKPFSVNELVARIKAHLRRENRYVCLNKTIQTSDLVINKDTYEVYHENQKISLTTKEFEILFYMVQNKNRVLSREQIYDAIWGQFGYGDINTITVHIKNLRSKLALKNQSIKTVWGVGYKFVG</sequence>
<dbReference type="Gene3D" id="1.10.10.10">
    <property type="entry name" value="Winged helix-like DNA-binding domain superfamily/Winged helix DNA-binding domain"/>
    <property type="match status" value="1"/>
</dbReference>